<feature type="compositionally biased region" description="Polar residues" evidence="15">
    <location>
        <begin position="53"/>
        <end position="77"/>
    </location>
</feature>
<evidence type="ECO:0000256" key="2">
    <source>
        <dbReference type="ARBA" id="ARBA00010863"/>
    </source>
</evidence>
<reference evidence="19" key="1">
    <citation type="submission" date="2023-08" db="EMBL/GenBank/DDBJ databases">
        <title>Pelteobagrus vachellii genome.</title>
        <authorList>
            <person name="Liu H."/>
        </authorList>
    </citation>
    <scope>NUCLEOTIDE SEQUENCE</scope>
    <source>
        <strain evidence="19">PRFRI_2022a</strain>
        <tissue evidence="19">Muscle</tissue>
    </source>
</reference>
<feature type="disulfide bond" evidence="14">
    <location>
        <begin position="891"/>
        <end position="906"/>
    </location>
</feature>
<dbReference type="InterPro" id="IPR042235">
    <property type="entry name" value="ZP-C_dom"/>
</dbReference>
<feature type="region of interest" description="Disordered" evidence="15">
    <location>
        <begin position="42"/>
        <end position="77"/>
    </location>
</feature>
<feature type="domain" description="P-type" evidence="18">
    <location>
        <begin position="879"/>
        <end position="919"/>
    </location>
</feature>
<accession>A0AA88LI39</accession>
<dbReference type="AlphaFoldDB" id="A0AA88LI39"/>
<dbReference type="PANTHER" id="PTHR23343:SF117">
    <property type="entry name" value="ZONA PELLUCIDA SPERM-BINDING PROTEIN 4-LIKE ISOFORM X1"/>
    <property type="match status" value="1"/>
</dbReference>
<feature type="disulfide bond" evidence="14">
    <location>
        <begin position="881"/>
        <end position="907"/>
    </location>
</feature>
<gene>
    <name evidence="19" type="ORF">Q7C36_021981</name>
</gene>
<dbReference type="Proteomes" id="UP001187315">
    <property type="component" value="Unassembled WGS sequence"/>
</dbReference>
<dbReference type="PROSITE" id="PS51034">
    <property type="entry name" value="ZP_2"/>
    <property type="match status" value="1"/>
</dbReference>
<evidence type="ECO:0000256" key="14">
    <source>
        <dbReference type="PROSITE-ProRule" id="PRU00779"/>
    </source>
</evidence>
<evidence type="ECO:0000256" key="1">
    <source>
        <dbReference type="ARBA" id="ARBA00004251"/>
    </source>
</evidence>
<dbReference type="PANTHER" id="PTHR23343">
    <property type="entry name" value="ZONA PELLUCIDA SPERM-BINDING PROTEIN"/>
    <property type="match status" value="1"/>
</dbReference>
<evidence type="ECO:0000256" key="12">
    <source>
        <dbReference type="ARBA" id="ARBA00023279"/>
    </source>
</evidence>
<keyword evidence="9" id="KW-0472">Membrane</keyword>
<dbReference type="InterPro" id="IPR055356">
    <property type="entry name" value="ZP-N"/>
</dbReference>
<evidence type="ECO:0000256" key="6">
    <source>
        <dbReference type="ARBA" id="ARBA00022685"/>
    </source>
</evidence>
<dbReference type="InterPro" id="IPR017957">
    <property type="entry name" value="P_trefoil_CS"/>
</dbReference>
<dbReference type="GO" id="GO:0035805">
    <property type="term" value="C:egg coat"/>
    <property type="evidence" value="ECO:0007669"/>
    <property type="project" value="UniProtKB-SubCell"/>
</dbReference>
<keyword evidence="4" id="KW-0964">Secreted</keyword>
<dbReference type="CDD" id="cd00111">
    <property type="entry name" value="Trefoil"/>
    <property type="match status" value="1"/>
</dbReference>
<feature type="region of interest" description="Disordered" evidence="15">
    <location>
        <begin position="531"/>
        <end position="576"/>
    </location>
</feature>
<evidence type="ECO:0000313" key="20">
    <source>
        <dbReference type="Proteomes" id="UP001187315"/>
    </source>
</evidence>
<keyword evidence="16" id="KW-0732">Signal</keyword>
<keyword evidence="3" id="KW-1003">Cell membrane</keyword>
<dbReference type="PROSITE" id="PS00025">
    <property type="entry name" value="P_TREFOIL_1"/>
    <property type="match status" value="1"/>
</dbReference>
<proteinExistence type="inferred from homology"/>
<feature type="chain" id="PRO_5041644650" evidence="16">
    <location>
        <begin position="28"/>
        <end position="1199"/>
    </location>
</feature>
<dbReference type="GO" id="GO:0060468">
    <property type="term" value="P:prevention of polyspermy"/>
    <property type="evidence" value="ECO:0007669"/>
    <property type="project" value="TreeGrafter"/>
</dbReference>
<evidence type="ECO:0000256" key="5">
    <source>
        <dbReference type="ARBA" id="ARBA00022530"/>
    </source>
</evidence>
<sequence length="1199" mass="133270">MSCQLQSRITAILILTSSLSLFLTTHGSVFDRTQSVRIDRKLQKESKPRGEDQVNSEITEQQSVAANSETQSRWSSQNRHAIVDETENFNRYTSSSAIRQSDDTYMLTSKQGGKDLFLSNSPGFDGQAVQGKVNLSSTLITEEWLQMRPQVQCSPAAIILTAKGWNYVHLLVDRVGASPVSLLHLPSHCKYNVRATWRDLVLIAPYDGCYVLQQNGSYVLPLLWWGMPLSISCPMTLSSAPATPSGFCSNQGITLMIDRSLRSIGRYSIKVNEEWVPLVSGTCAYLLDSATVNLILFIPFTVQCATDGGSNLNILLDEKMYTLSCQPHYYLPYYPQYNPSAPYFRIIPLDPSLTKQAIPKPHMVPEITNLEHPQQHILLSSEQSPDATTGETIQHPQHPSLGSYDVSHVPIQVRSSEIPTTRSTKIKISPFQPPSGNLQLSMPMVYPPYQHFAHPVYPYYHNFHNQKLIPPHSHIPKHKQALNQTPKPQMGLWPQTGAWLQMLQLPHVPQNPQPQPLQMLQLTQMPQLPQVPQMPQLPQVPQMPQLPQVPQVPQLPQVPQKPQLPQVPQKPQLPQVPQMPQHPILPVLANDSSQLLPALTCKGDHLRASLPSTKINSVKVKDVKRKVWVPVSSTPAHCRYSLQPKGKSVVFSSPLPACHSYTLSPLLLSLSLKFWDSAISKHRALRLQCPYNSTSPTMTDFFTTIQPSQPQKLLGMYFKPSKPEDSHLQRQNSSVPFLAKPTAASFQMSKDTKPTSWPSKLTWTTQSTPLASLMHQPQVSCHSKDMSVTFPPGPISGLTVKSPVVGIKGGIKEVLFDEAPSHCGYLIKKNQDGGINIILPYTSCHMAHQNGEYRILLKYHTADGHRNEASLSCQVPMNHECSLLSEQRLPCGPSSVSASECRNLGCCYIPDSQTCYYPMDECTSDRHFVFSVPASLTEPPLSPALLAAAGNRSCTPQRVVADTALFKIPLDDCGAHRYEVGNTVIYMLEILNTLHSVTLNYGTITRDSPFRLLVECRYLPGTVASVGYLVKSPSLGPSIQAQGVFGVQLRIAKDQQYSSYYPQYHRPLRKLLGKPLYLEVRLLNPLDPSMVLLVHYCVAYPRSAHSAWVLIYDGCPNPLDVTPSHEPPAAPPEGLASNVRRFTVSTFQFLENSRKEMTAGGEEEGEEEEVYFMCATEVCLPSEGPCVEGCIGHSPSVKS</sequence>
<evidence type="ECO:0000256" key="13">
    <source>
        <dbReference type="ARBA" id="ARBA00024183"/>
    </source>
</evidence>
<evidence type="ECO:0000256" key="16">
    <source>
        <dbReference type="SAM" id="SignalP"/>
    </source>
</evidence>
<evidence type="ECO:0000259" key="17">
    <source>
        <dbReference type="PROSITE" id="PS51034"/>
    </source>
</evidence>
<organism evidence="19 20">
    <name type="scientific">Tachysurus vachellii</name>
    <name type="common">Darkbarbel catfish</name>
    <name type="synonym">Pelteobagrus vachellii</name>
    <dbReference type="NCBI Taxonomy" id="175792"/>
    <lineage>
        <taxon>Eukaryota</taxon>
        <taxon>Metazoa</taxon>
        <taxon>Chordata</taxon>
        <taxon>Craniata</taxon>
        <taxon>Vertebrata</taxon>
        <taxon>Euteleostomi</taxon>
        <taxon>Actinopterygii</taxon>
        <taxon>Neopterygii</taxon>
        <taxon>Teleostei</taxon>
        <taxon>Ostariophysi</taxon>
        <taxon>Siluriformes</taxon>
        <taxon>Bagridae</taxon>
        <taxon>Tachysurus</taxon>
    </lineage>
</organism>
<keyword evidence="20" id="KW-1185">Reference proteome</keyword>
<dbReference type="InterPro" id="IPR044913">
    <property type="entry name" value="P_trefoil_dom_sf"/>
</dbReference>
<comment type="subcellular location">
    <subcellularLocation>
        <location evidence="1">Cell membrane</location>
        <topology evidence="1">Single-pass type I membrane protein</topology>
    </subcellularLocation>
    <subcellularLocation>
        <location evidence="13">Zona pellucida</location>
    </subcellularLocation>
</comment>
<feature type="compositionally biased region" description="Polar residues" evidence="15">
    <location>
        <begin position="382"/>
        <end position="397"/>
    </location>
</feature>
<dbReference type="InterPro" id="IPR000519">
    <property type="entry name" value="P_trefoil_dom"/>
</dbReference>
<dbReference type="SMART" id="SM00018">
    <property type="entry name" value="PD"/>
    <property type="match status" value="1"/>
</dbReference>
<dbReference type="GO" id="GO:0007339">
    <property type="term" value="P:binding of sperm to zona pellucida"/>
    <property type="evidence" value="ECO:0007669"/>
    <property type="project" value="TreeGrafter"/>
</dbReference>
<keyword evidence="7" id="KW-0812">Transmembrane</keyword>
<evidence type="ECO:0000313" key="19">
    <source>
        <dbReference type="EMBL" id="KAK2818048.1"/>
    </source>
</evidence>
<feature type="region of interest" description="Disordered" evidence="15">
    <location>
        <begin position="382"/>
        <end position="401"/>
    </location>
</feature>
<feature type="signal peptide" evidence="16">
    <location>
        <begin position="1"/>
        <end position="27"/>
    </location>
</feature>
<evidence type="ECO:0000256" key="8">
    <source>
        <dbReference type="ARBA" id="ARBA00022989"/>
    </source>
</evidence>
<dbReference type="SMART" id="SM00241">
    <property type="entry name" value="ZP"/>
    <property type="match status" value="1"/>
</dbReference>
<comment type="caution">
    <text evidence="19">The sequence shown here is derived from an EMBL/GenBank/DDBJ whole genome shotgun (WGS) entry which is preliminary data.</text>
</comment>
<dbReference type="Pfam" id="PF23344">
    <property type="entry name" value="ZP-N"/>
    <property type="match status" value="1"/>
</dbReference>
<dbReference type="EMBL" id="JAVHJS010000024">
    <property type="protein sequence ID" value="KAK2818048.1"/>
    <property type="molecule type" value="Genomic_DNA"/>
</dbReference>
<keyword evidence="12" id="KW-0278">Fertilization</keyword>
<dbReference type="InterPro" id="IPR001507">
    <property type="entry name" value="ZP_dom"/>
</dbReference>
<evidence type="ECO:0000256" key="15">
    <source>
        <dbReference type="SAM" id="MobiDB-lite"/>
    </source>
</evidence>
<comment type="caution">
    <text evidence="14">Lacks conserved residue(s) required for the propagation of feature annotation.</text>
</comment>
<comment type="similarity">
    <text evidence="2">Belongs to the ZP domain family. ZPB subfamily.</text>
</comment>
<keyword evidence="8" id="KW-1133">Transmembrane helix</keyword>
<protein>
    <submittedName>
        <fullName evidence="19">Uncharacterized protein</fullName>
    </submittedName>
</protein>
<feature type="compositionally biased region" description="Basic and acidic residues" evidence="15">
    <location>
        <begin position="42"/>
        <end position="52"/>
    </location>
</feature>
<evidence type="ECO:0000256" key="4">
    <source>
        <dbReference type="ARBA" id="ARBA00022525"/>
    </source>
</evidence>
<evidence type="ECO:0000256" key="7">
    <source>
        <dbReference type="ARBA" id="ARBA00022692"/>
    </source>
</evidence>
<keyword evidence="10 14" id="KW-1015">Disulfide bond</keyword>
<dbReference type="GO" id="GO:0032190">
    <property type="term" value="F:acrosin binding"/>
    <property type="evidence" value="ECO:0007669"/>
    <property type="project" value="TreeGrafter"/>
</dbReference>
<dbReference type="PROSITE" id="PS51448">
    <property type="entry name" value="P_TREFOIL_2"/>
    <property type="match status" value="1"/>
</dbReference>
<evidence type="ECO:0000256" key="11">
    <source>
        <dbReference type="ARBA" id="ARBA00023180"/>
    </source>
</evidence>
<dbReference type="Gene3D" id="4.10.110.10">
    <property type="entry name" value="Spasmolytic Protein, domain 1"/>
    <property type="match status" value="1"/>
</dbReference>
<keyword evidence="6" id="KW-0165">Cleavage on pair of basic residues</keyword>
<dbReference type="GO" id="GO:0005886">
    <property type="term" value="C:plasma membrane"/>
    <property type="evidence" value="ECO:0007669"/>
    <property type="project" value="UniProtKB-SubCell"/>
</dbReference>
<keyword evidence="11" id="KW-0325">Glycoprotein</keyword>
<feature type="domain" description="ZP" evidence="17">
    <location>
        <begin position="921"/>
        <end position="1197"/>
    </location>
</feature>
<dbReference type="SUPFAM" id="SSF57492">
    <property type="entry name" value="Trefoil"/>
    <property type="match status" value="1"/>
</dbReference>
<keyword evidence="5" id="KW-0272">Extracellular matrix</keyword>
<dbReference type="Gene3D" id="2.60.40.4100">
    <property type="entry name" value="Zona pellucida, ZP-C domain"/>
    <property type="match status" value="1"/>
</dbReference>
<evidence type="ECO:0000259" key="18">
    <source>
        <dbReference type="PROSITE" id="PS51448"/>
    </source>
</evidence>
<dbReference type="Pfam" id="PF00088">
    <property type="entry name" value="Trefoil"/>
    <property type="match status" value="1"/>
</dbReference>
<dbReference type="GO" id="GO:0035804">
    <property type="term" value="F:structural constituent of egg coat"/>
    <property type="evidence" value="ECO:0007669"/>
    <property type="project" value="TreeGrafter"/>
</dbReference>
<evidence type="ECO:0000256" key="9">
    <source>
        <dbReference type="ARBA" id="ARBA00023136"/>
    </source>
</evidence>
<evidence type="ECO:0000256" key="3">
    <source>
        <dbReference type="ARBA" id="ARBA00022475"/>
    </source>
</evidence>
<dbReference type="InterPro" id="IPR055355">
    <property type="entry name" value="ZP-C"/>
</dbReference>
<dbReference type="InterPro" id="IPR051148">
    <property type="entry name" value="Zona_Pellucida_Domain_gp"/>
</dbReference>
<evidence type="ECO:0000256" key="10">
    <source>
        <dbReference type="ARBA" id="ARBA00023157"/>
    </source>
</evidence>
<dbReference type="Pfam" id="PF00100">
    <property type="entry name" value="Zona_pellucida"/>
    <property type="match status" value="1"/>
</dbReference>
<dbReference type="Gene3D" id="2.60.40.3210">
    <property type="entry name" value="Zona pellucida, ZP-N domain"/>
    <property type="match status" value="1"/>
</dbReference>
<name>A0AA88LI39_TACVA</name>